<dbReference type="RefSeq" id="XP_022945039.1">
    <property type="nucleotide sequence ID" value="XM_023089271.1"/>
</dbReference>
<dbReference type="PANTHER" id="PTHR34782:SF1">
    <property type="entry name" value="PHOSPHORIBOSYLFORMYLGLYCINAMIDINE SYNTHASE"/>
    <property type="match status" value="1"/>
</dbReference>
<gene>
    <name evidence="2" type="primary">LOC111449401</name>
</gene>
<protein>
    <submittedName>
        <fullName evidence="2">Uncharacterized protein LOC111449401</fullName>
    </submittedName>
</protein>
<dbReference type="SUPFAM" id="SSF117991">
    <property type="entry name" value="YbeD/HP0495-like"/>
    <property type="match status" value="1"/>
</dbReference>
<evidence type="ECO:0000313" key="2">
    <source>
        <dbReference type="RefSeq" id="XP_022945039.1"/>
    </source>
</evidence>
<organism evidence="1 2">
    <name type="scientific">Cucurbita moschata</name>
    <name type="common">Winter crookneck squash</name>
    <name type="synonym">Cucurbita pepo var. moschata</name>
    <dbReference type="NCBI Taxonomy" id="3662"/>
    <lineage>
        <taxon>Eukaryota</taxon>
        <taxon>Viridiplantae</taxon>
        <taxon>Streptophyta</taxon>
        <taxon>Embryophyta</taxon>
        <taxon>Tracheophyta</taxon>
        <taxon>Spermatophyta</taxon>
        <taxon>Magnoliopsida</taxon>
        <taxon>eudicotyledons</taxon>
        <taxon>Gunneridae</taxon>
        <taxon>Pentapetalae</taxon>
        <taxon>rosids</taxon>
        <taxon>fabids</taxon>
        <taxon>Cucurbitales</taxon>
        <taxon>Cucurbitaceae</taxon>
        <taxon>Cucurbiteae</taxon>
        <taxon>Cucurbita</taxon>
    </lineage>
</organism>
<dbReference type="KEGG" id="cmos:111449401"/>
<dbReference type="Proteomes" id="UP000504609">
    <property type="component" value="Unplaced"/>
</dbReference>
<evidence type="ECO:0000313" key="1">
    <source>
        <dbReference type="Proteomes" id="UP000504609"/>
    </source>
</evidence>
<keyword evidence="1" id="KW-1185">Reference proteome</keyword>
<accession>A0A6J1FZV2</accession>
<name>A0A6J1FZV2_CUCMO</name>
<dbReference type="PANTHER" id="PTHR34782">
    <property type="entry name" value="PHOSPHORIBOSYLFORMYLGLYCINAMIDINE SYNTHASE"/>
    <property type="match status" value="1"/>
</dbReference>
<dbReference type="Gene3D" id="3.30.70.260">
    <property type="match status" value="1"/>
</dbReference>
<dbReference type="InterPro" id="IPR027471">
    <property type="entry name" value="YbeD-like_sf"/>
</dbReference>
<proteinExistence type="predicted"/>
<dbReference type="Pfam" id="PF04359">
    <property type="entry name" value="DUF493"/>
    <property type="match status" value="1"/>
</dbReference>
<dbReference type="GeneID" id="111449401"/>
<dbReference type="AlphaFoldDB" id="A0A6J1FZV2"/>
<sequence length="213" mass="23310">MAASRAVLRSASIFLTEPSRPFHFSRASSSSFTLGTRRSFTHRLNCNVWSSRARGFHFPERTGLNCSLDETQLTSSSDQDGQGPPQEAVLKAISEVSKTEGRVGHTTNMVLGGTVTDDSTNEWIALDQKVNSYPGVRGFTAIGTGGHDFVQSMVVAVESVIQQPIPEGKVRHKLSAKGKYVSVNIGPVQVISSEQVQAVYNAMKRDDRMKYFL</sequence>
<dbReference type="InterPro" id="IPR007454">
    <property type="entry name" value="UPF0250_YbeD-like"/>
</dbReference>
<reference evidence="2" key="1">
    <citation type="submission" date="2025-08" db="UniProtKB">
        <authorList>
            <consortium name="RefSeq"/>
        </authorList>
    </citation>
    <scope>IDENTIFICATION</scope>
    <source>
        <tissue evidence="2">Young leaves</tissue>
    </source>
</reference>